<dbReference type="SUPFAM" id="SSF52518">
    <property type="entry name" value="Thiamin diphosphate-binding fold (THDP-binding)"/>
    <property type="match status" value="1"/>
</dbReference>
<dbReference type="GO" id="GO:0030976">
    <property type="term" value="F:thiamine pyrophosphate binding"/>
    <property type="evidence" value="ECO:0007669"/>
    <property type="project" value="InterPro"/>
</dbReference>
<dbReference type="InterPro" id="IPR029061">
    <property type="entry name" value="THDP-binding"/>
</dbReference>
<evidence type="ECO:0000313" key="3">
    <source>
        <dbReference type="EMBL" id="STS84092.1"/>
    </source>
</evidence>
<keyword evidence="3" id="KW-0808">Transferase</keyword>
<reference evidence="3 4" key="1">
    <citation type="submission" date="2018-06" db="EMBL/GenBank/DDBJ databases">
        <authorList>
            <consortium name="Pathogen Informatics"/>
            <person name="Doyle S."/>
        </authorList>
    </citation>
    <scope>NUCLEOTIDE SEQUENCE [LARGE SCALE GENOMIC DNA]</scope>
    <source>
        <strain evidence="3 4">NCTC9140</strain>
    </source>
</reference>
<dbReference type="AlphaFoldDB" id="A0A377TWT5"/>
<dbReference type="GO" id="GO:0009234">
    <property type="term" value="P:menaquinone biosynthetic process"/>
    <property type="evidence" value="ECO:0007669"/>
    <property type="project" value="UniProtKB-KW"/>
</dbReference>
<protein>
    <submittedName>
        <fullName evidence="3">2-succinyl-5-enolpyruvyl-6-hydroxy-3-cyclohexene-1-carboxylate synthase</fullName>
        <ecNumber evidence="3">2.2.1.9</ecNumber>
    </submittedName>
</protein>
<evidence type="ECO:0000313" key="4">
    <source>
        <dbReference type="Proteomes" id="UP000254938"/>
    </source>
</evidence>
<name>A0A377TWT5_KLEPN</name>
<dbReference type="Pfam" id="PF02775">
    <property type="entry name" value="TPP_enzyme_C"/>
    <property type="match status" value="1"/>
</dbReference>
<dbReference type="PANTHER" id="PTHR42916">
    <property type="entry name" value="2-SUCCINYL-5-ENOLPYRUVYL-6-HYDROXY-3-CYCLOHEXENE-1-CARBOXYLATE SYNTHASE"/>
    <property type="match status" value="1"/>
</dbReference>
<dbReference type="InterPro" id="IPR011766">
    <property type="entry name" value="TPP_enzyme_TPP-bd"/>
</dbReference>
<organism evidence="3 4">
    <name type="scientific">Klebsiella pneumoniae</name>
    <dbReference type="NCBI Taxonomy" id="573"/>
    <lineage>
        <taxon>Bacteria</taxon>
        <taxon>Pseudomonadati</taxon>
        <taxon>Pseudomonadota</taxon>
        <taxon>Gammaproteobacteria</taxon>
        <taxon>Enterobacterales</taxon>
        <taxon>Enterobacteriaceae</taxon>
        <taxon>Klebsiella/Raoultella group</taxon>
        <taxon>Klebsiella</taxon>
        <taxon>Klebsiella pneumoniae complex</taxon>
    </lineage>
</organism>
<evidence type="ECO:0000256" key="1">
    <source>
        <dbReference type="ARBA" id="ARBA00022428"/>
    </source>
</evidence>
<evidence type="ECO:0000259" key="2">
    <source>
        <dbReference type="Pfam" id="PF02775"/>
    </source>
</evidence>
<dbReference type="Gene3D" id="3.40.50.970">
    <property type="match status" value="1"/>
</dbReference>
<gene>
    <name evidence="3" type="primary">menD_1</name>
    <name evidence="3" type="ORF">NCTC9140_05878</name>
</gene>
<dbReference type="EMBL" id="UGKQ01000007">
    <property type="protein sequence ID" value="STS84092.1"/>
    <property type="molecule type" value="Genomic_DNA"/>
</dbReference>
<dbReference type="PANTHER" id="PTHR42916:SF1">
    <property type="entry name" value="PROTEIN PHYLLO, CHLOROPLASTIC"/>
    <property type="match status" value="1"/>
</dbReference>
<dbReference type="EC" id="2.2.1.9" evidence="3"/>
<feature type="domain" description="Thiamine pyrophosphate enzyme TPP-binding" evidence="2">
    <location>
        <begin position="10"/>
        <end position="95"/>
    </location>
</feature>
<keyword evidence="1" id="KW-0474">Menaquinone biosynthesis</keyword>
<proteinExistence type="predicted"/>
<dbReference type="GO" id="GO:0070204">
    <property type="term" value="F:2-succinyl-5-enolpyruvyl-6-hydroxy-3-cyclohexene-1-carboxylic-acid synthase activity"/>
    <property type="evidence" value="ECO:0007669"/>
    <property type="project" value="UniProtKB-EC"/>
</dbReference>
<sequence length="117" mass="12837">MAISPALYDLNSLALLRQASAPLVLIVVNNNGGQIFSMLPTPQDERRQFYLMPQDVDFSHAAAMFGLAYHRPDDWPSLDEALAGAWRRAGATVIELAVNETDGAQTLQQLLAQVSRL</sequence>
<accession>A0A377TWT5</accession>
<dbReference type="Proteomes" id="UP000254938">
    <property type="component" value="Unassembled WGS sequence"/>
</dbReference>